<sequence>MVTGSNVTTAEPGPPPRELTWQNSRPTSHGARVNALRSSWFSGKAISARTRADAS</sequence>
<feature type="region of interest" description="Disordered" evidence="1">
    <location>
        <begin position="1"/>
        <end position="29"/>
    </location>
</feature>
<reference evidence="2 3" key="1">
    <citation type="journal article" date="2007" name="Science">
        <title>The Chlamydomonas genome reveals the evolution of key animal and plant functions.</title>
        <authorList>
            <person name="Merchant S.S."/>
            <person name="Prochnik S.E."/>
            <person name="Vallon O."/>
            <person name="Harris E.H."/>
            <person name="Karpowicz S.J."/>
            <person name="Witman G.B."/>
            <person name="Terry A."/>
            <person name="Salamov A."/>
            <person name="Fritz-Laylin L.K."/>
            <person name="Marechal-Drouard L."/>
            <person name="Marshall W.F."/>
            <person name="Qu L.H."/>
            <person name="Nelson D.R."/>
            <person name="Sanderfoot A.A."/>
            <person name="Spalding M.H."/>
            <person name="Kapitonov V.V."/>
            <person name="Ren Q."/>
            <person name="Ferris P."/>
            <person name="Lindquist E."/>
            <person name="Shapiro H."/>
            <person name="Lucas S.M."/>
            <person name="Grimwood J."/>
            <person name="Schmutz J."/>
            <person name="Cardol P."/>
            <person name="Cerutti H."/>
            <person name="Chanfreau G."/>
            <person name="Chen C.L."/>
            <person name="Cognat V."/>
            <person name="Croft M.T."/>
            <person name="Dent R."/>
            <person name="Dutcher S."/>
            <person name="Fernandez E."/>
            <person name="Fukuzawa H."/>
            <person name="Gonzalez-Ballester D."/>
            <person name="Gonzalez-Halphen D."/>
            <person name="Hallmann A."/>
            <person name="Hanikenne M."/>
            <person name="Hippler M."/>
            <person name="Inwood W."/>
            <person name="Jabbari K."/>
            <person name="Kalanon M."/>
            <person name="Kuras R."/>
            <person name="Lefebvre P.A."/>
            <person name="Lemaire S.D."/>
            <person name="Lobanov A.V."/>
            <person name="Lohr M."/>
            <person name="Manuell A."/>
            <person name="Meier I."/>
            <person name="Mets L."/>
            <person name="Mittag M."/>
            <person name="Mittelmeier T."/>
            <person name="Moroney J.V."/>
            <person name="Moseley J."/>
            <person name="Napoli C."/>
            <person name="Nedelcu A.M."/>
            <person name="Niyogi K."/>
            <person name="Novoselov S.V."/>
            <person name="Paulsen I.T."/>
            <person name="Pazour G."/>
            <person name="Purton S."/>
            <person name="Ral J.P."/>
            <person name="Riano-Pachon D.M."/>
            <person name="Riekhof W."/>
            <person name="Rymarquis L."/>
            <person name="Schroda M."/>
            <person name="Stern D."/>
            <person name="Umen J."/>
            <person name="Willows R."/>
            <person name="Wilson N."/>
            <person name="Zimmer S.L."/>
            <person name="Allmer J."/>
            <person name="Balk J."/>
            <person name="Bisova K."/>
            <person name="Chen C.J."/>
            <person name="Elias M."/>
            <person name="Gendler K."/>
            <person name="Hauser C."/>
            <person name="Lamb M.R."/>
            <person name="Ledford H."/>
            <person name="Long J.C."/>
            <person name="Minagawa J."/>
            <person name="Page M.D."/>
            <person name="Pan J."/>
            <person name="Pootakham W."/>
            <person name="Roje S."/>
            <person name="Rose A."/>
            <person name="Stahlberg E."/>
            <person name="Terauchi A.M."/>
            <person name="Yang P."/>
            <person name="Ball S."/>
            <person name="Bowler C."/>
            <person name="Dieckmann C.L."/>
            <person name="Gladyshev V.N."/>
            <person name="Green P."/>
            <person name="Jorgensen R."/>
            <person name="Mayfield S."/>
            <person name="Mueller-Roeber B."/>
            <person name="Rajamani S."/>
            <person name="Sayre R.T."/>
            <person name="Brokstein P."/>
            <person name="Dubchak I."/>
            <person name="Goodstein D."/>
            <person name="Hornick L."/>
            <person name="Huang Y.W."/>
            <person name="Jhaveri J."/>
            <person name="Luo Y."/>
            <person name="Martinez D."/>
            <person name="Ngau W.C."/>
            <person name="Otillar B."/>
            <person name="Poliakov A."/>
            <person name="Porter A."/>
            <person name="Szajkowski L."/>
            <person name="Werner G."/>
            <person name="Zhou K."/>
            <person name="Grigoriev I.V."/>
            <person name="Rokhsar D.S."/>
            <person name="Grossman A.R."/>
        </authorList>
    </citation>
    <scope>NUCLEOTIDE SEQUENCE [LARGE SCALE GENOMIC DNA]</scope>
    <source>
        <strain evidence="3">CC-503</strain>
    </source>
</reference>
<dbReference type="GeneID" id="66056937"/>
<dbReference type="EMBL" id="CM008978">
    <property type="protein sequence ID" value="PNW70153.1"/>
    <property type="molecule type" value="Genomic_DNA"/>
</dbReference>
<organism evidence="2 3">
    <name type="scientific">Chlamydomonas reinhardtii</name>
    <name type="common">Chlamydomonas smithii</name>
    <dbReference type="NCBI Taxonomy" id="3055"/>
    <lineage>
        <taxon>Eukaryota</taxon>
        <taxon>Viridiplantae</taxon>
        <taxon>Chlorophyta</taxon>
        <taxon>core chlorophytes</taxon>
        <taxon>Chlorophyceae</taxon>
        <taxon>CS clade</taxon>
        <taxon>Chlamydomonadales</taxon>
        <taxon>Chlamydomonadaceae</taxon>
        <taxon>Chlamydomonas</taxon>
    </lineage>
</organism>
<dbReference type="Gramene" id="PNW70153">
    <property type="protein sequence ID" value="PNW70153"/>
    <property type="gene ID" value="CHLRE_17g708013v5"/>
</dbReference>
<proteinExistence type="predicted"/>
<dbReference type="InParanoid" id="A0A2K3CPG6"/>
<dbReference type="Proteomes" id="UP000006906">
    <property type="component" value="Chromosome 17"/>
</dbReference>
<dbReference type="KEGG" id="cre:CHLRE_17g708013v5"/>
<dbReference type="AlphaFoldDB" id="A0A2K3CPG6"/>
<accession>A0A2K3CPG6</accession>
<evidence type="ECO:0000256" key="1">
    <source>
        <dbReference type="SAM" id="MobiDB-lite"/>
    </source>
</evidence>
<gene>
    <name evidence="2" type="ORF">CHLRE_17g708013v5</name>
</gene>
<dbReference type="RefSeq" id="XP_042914490.1">
    <property type="nucleotide sequence ID" value="XM_043072031.1"/>
</dbReference>
<name>A0A2K3CPG6_CHLRE</name>
<protein>
    <submittedName>
        <fullName evidence="2">Uncharacterized protein</fullName>
    </submittedName>
</protein>
<evidence type="ECO:0000313" key="2">
    <source>
        <dbReference type="EMBL" id="PNW70153.1"/>
    </source>
</evidence>
<keyword evidence="3" id="KW-1185">Reference proteome</keyword>
<evidence type="ECO:0000313" key="3">
    <source>
        <dbReference type="Proteomes" id="UP000006906"/>
    </source>
</evidence>